<feature type="modified residue" description="Phosphohistidine; by HPr" evidence="1">
    <location>
        <position position="43"/>
    </location>
</feature>
<proteinExistence type="predicted"/>
<reference evidence="2 3" key="1">
    <citation type="submission" date="2017-05" db="EMBL/GenBank/DDBJ databases">
        <authorList>
            <person name="Varghese N."/>
            <person name="Submissions S."/>
        </authorList>
    </citation>
    <scope>NUCLEOTIDE SEQUENCE [LARGE SCALE GENOMIC DNA]</scope>
    <source>
        <strain evidence="2 3">DSM 45474</strain>
    </source>
</reference>
<accession>A0A521DIH7</accession>
<dbReference type="SUPFAM" id="SSF141530">
    <property type="entry name" value="PTSIIA/GutA-like"/>
    <property type="match status" value="1"/>
</dbReference>
<protein>
    <submittedName>
        <fullName evidence="2">PTS system, glucitol/sorbitol-specific IIA component</fullName>
    </submittedName>
</protein>
<dbReference type="Pfam" id="PF03829">
    <property type="entry name" value="PTSIIA_gutA"/>
    <property type="match status" value="1"/>
</dbReference>
<organism evidence="2 3">
    <name type="scientific">Melghirimyces algeriensis</name>
    <dbReference type="NCBI Taxonomy" id="910412"/>
    <lineage>
        <taxon>Bacteria</taxon>
        <taxon>Bacillati</taxon>
        <taxon>Bacillota</taxon>
        <taxon>Bacilli</taxon>
        <taxon>Bacillales</taxon>
        <taxon>Thermoactinomycetaceae</taxon>
        <taxon>Melghirimyces</taxon>
    </lineage>
</organism>
<dbReference type="AlphaFoldDB" id="A0A521DIH7"/>
<name>A0A521DIH7_9BACL</name>
<dbReference type="GO" id="GO:0009401">
    <property type="term" value="P:phosphoenolpyruvate-dependent sugar phosphotransferase system"/>
    <property type="evidence" value="ECO:0007669"/>
    <property type="project" value="InterPro"/>
</dbReference>
<evidence type="ECO:0000256" key="1">
    <source>
        <dbReference type="PROSITE-ProRule" id="PRU00420"/>
    </source>
</evidence>
<dbReference type="Gene3D" id="2.40.33.40">
    <property type="entry name" value="Phosphotransferase system, glucitol/sorbitol-specific IIA component"/>
    <property type="match status" value="1"/>
</dbReference>
<dbReference type="GO" id="GO:0008982">
    <property type="term" value="F:protein-N(PI)-phosphohistidine-sugar phosphotransferase activity"/>
    <property type="evidence" value="ECO:0007669"/>
    <property type="project" value="InterPro"/>
</dbReference>
<gene>
    <name evidence="2" type="ORF">SAMN06264849_10673</name>
</gene>
<dbReference type="EMBL" id="FXTI01000006">
    <property type="protein sequence ID" value="SMO71385.1"/>
    <property type="molecule type" value="Genomic_DNA"/>
</dbReference>
<dbReference type="InterPro" id="IPR004716">
    <property type="entry name" value="PTS_IIA_glucitol/sorbitol-sp"/>
</dbReference>
<sequence>MKTIYNTTITQIGPMAAQLLDEQMLILFKEGAPEDLAEFCFLHQINDLKEPIQPEDILMIDGQTFKVTAVGSAVNQNLDNLGHITLKFTGENSADLPGTLVLEIGKINEIQVGSSLEIVRKS</sequence>
<dbReference type="Proteomes" id="UP000315636">
    <property type="component" value="Unassembled WGS sequence"/>
</dbReference>
<dbReference type="PANTHER" id="PTHR40398">
    <property type="entry name" value="PTS SYSTEM GLUCITOL/SORBITOL-SPECIFIC EIIA COMPONENT"/>
    <property type="match status" value="1"/>
</dbReference>
<dbReference type="OrthoDB" id="5113885at2"/>
<dbReference type="GO" id="GO:0016301">
    <property type="term" value="F:kinase activity"/>
    <property type="evidence" value="ECO:0007669"/>
    <property type="project" value="TreeGrafter"/>
</dbReference>
<evidence type="ECO:0000313" key="2">
    <source>
        <dbReference type="EMBL" id="SMO71385.1"/>
    </source>
</evidence>
<dbReference type="PROSITE" id="PS51097">
    <property type="entry name" value="PTS_EIIA_TYPE_5"/>
    <property type="match status" value="1"/>
</dbReference>
<evidence type="ECO:0000313" key="3">
    <source>
        <dbReference type="Proteomes" id="UP000315636"/>
    </source>
</evidence>
<dbReference type="PANTHER" id="PTHR40398:SF1">
    <property type="entry name" value="PTS SYSTEM GLUCITOL_SORBITOL-SPECIFIC EIIA COMPONENT"/>
    <property type="match status" value="1"/>
</dbReference>
<keyword evidence="3" id="KW-1185">Reference proteome</keyword>
<dbReference type="GO" id="GO:0005737">
    <property type="term" value="C:cytoplasm"/>
    <property type="evidence" value="ECO:0007669"/>
    <property type="project" value="InterPro"/>
</dbReference>
<dbReference type="RefSeq" id="WP_142505664.1">
    <property type="nucleotide sequence ID" value="NZ_FXTI01000006.1"/>
</dbReference>
<dbReference type="InterPro" id="IPR036665">
    <property type="entry name" value="PTS_IIA_glucitol/sorbitol_sf"/>
</dbReference>